<sequence>MSELIFECVFGSKLYGTDTPESDTDYKGVFLPEPRQIIMGTKEVYHRDTGAKGSANTADDIDREYFSLKKFIQMASKGETAAIDMLHAPIDKVITNSEIFQHLRNNRSDFYTTKMKAYLGYVRKQASKYGVKGSRLQELNSVLSFIENRPVSLYGDDRLGGLVSGMPQSENLIIGKFVDPSHQTVYYYEVLGRKYLFGIRYSEFVEQIMKIKSEYGARAEKASSGIDWKAMSHAIRGAEQLLEIYTTGDLQFPLKNAEYIKLVKQGKLDFSKEVQPYLEDVMDRAEAAAVIASKNGMPDEVDHDYWNNFIYEYYVNEVIERG</sequence>
<dbReference type="EMBL" id="MF448340">
    <property type="protein sequence ID" value="ASU00446.1"/>
    <property type="molecule type" value="Genomic_DNA"/>
</dbReference>
<dbReference type="GeneID" id="55604473"/>
<organism evidence="1 2">
    <name type="scientific">Aeromonas phage AS-zj</name>
    <dbReference type="NCBI Taxonomy" id="2024208"/>
    <lineage>
        <taxon>Viruses</taxon>
        <taxon>Duplodnaviria</taxon>
        <taxon>Heunggongvirae</taxon>
        <taxon>Uroviricota</taxon>
        <taxon>Caudoviricetes</taxon>
        <taxon>Pantevenvirales</taxon>
        <taxon>Straboviridae</taxon>
        <taxon>Emmerichvirinae</taxon>
        <taxon>Ceceduovirus</taxon>
        <taxon>Ceceduovirus aszj</taxon>
    </lineage>
</organism>
<dbReference type="Pfam" id="PF10127">
    <property type="entry name" value="RlaP"/>
    <property type="match status" value="1"/>
</dbReference>
<proteinExistence type="predicted"/>
<reference evidence="1 2" key="1">
    <citation type="submission" date="2017-07" db="EMBL/GenBank/DDBJ databases">
        <title>In vitro design and evaluation of phage cocktails against multidrug-resistant Aeromonas salmonicida.</title>
        <authorList>
            <person name="Chen L."/>
            <person name="Yuan S."/>
            <person name="Ma Y."/>
        </authorList>
    </citation>
    <scope>NUCLEOTIDE SEQUENCE [LARGE SCALE GENOMIC DNA]</scope>
</reference>
<evidence type="ECO:0000313" key="2">
    <source>
        <dbReference type="Proteomes" id="UP000226092"/>
    </source>
</evidence>
<dbReference type="KEGG" id="vg:55604473"/>
<protein>
    <recommendedName>
        <fullName evidence="3">Thioredoxin</fullName>
    </recommendedName>
</protein>
<dbReference type="PANTHER" id="PTHR34817:SF1">
    <property type="entry name" value="NUCLEOTIDYLTRANSFERASE"/>
    <property type="match status" value="1"/>
</dbReference>
<dbReference type="InterPro" id="IPR018775">
    <property type="entry name" value="RlaP"/>
</dbReference>
<dbReference type="Proteomes" id="UP000226092">
    <property type="component" value="Segment"/>
</dbReference>
<dbReference type="RefSeq" id="YP_009834406.1">
    <property type="nucleotide sequence ID" value="NC_048673.1"/>
</dbReference>
<evidence type="ECO:0000313" key="1">
    <source>
        <dbReference type="EMBL" id="ASU00446.1"/>
    </source>
</evidence>
<evidence type="ECO:0008006" key="3">
    <source>
        <dbReference type="Google" id="ProtNLM"/>
    </source>
</evidence>
<name>A0A223LEY2_9CAUD</name>
<keyword evidence="2" id="KW-1185">Reference proteome</keyword>
<dbReference type="PANTHER" id="PTHR34817">
    <property type="entry name" value="NUCLEOTIDYLTRANSFERASE"/>
    <property type="match status" value="1"/>
</dbReference>
<accession>A0A223LEY2</accession>